<name>A0A377BTD6_ECOLX</name>
<dbReference type="PANTHER" id="PTHR22916:SF3">
    <property type="entry name" value="UDP-GLCNAC:BETAGAL BETA-1,3-N-ACETYLGLUCOSAMINYLTRANSFERASE-LIKE PROTEIN 1"/>
    <property type="match status" value="1"/>
</dbReference>
<evidence type="ECO:0000313" key="3">
    <source>
        <dbReference type="Proteomes" id="UP000254088"/>
    </source>
</evidence>
<organism evidence="2 3">
    <name type="scientific">Escherichia coli</name>
    <dbReference type="NCBI Taxonomy" id="562"/>
    <lineage>
        <taxon>Bacteria</taxon>
        <taxon>Pseudomonadati</taxon>
        <taxon>Pseudomonadota</taxon>
        <taxon>Gammaproteobacteria</taxon>
        <taxon>Enterobacterales</taxon>
        <taxon>Enterobacteriaceae</taxon>
        <taxon>Escherichia</taxon>
    </lineage>
</organism>
<evidence type="ECO:0000313" key="2">
    <source>
        <dbReference type="EMBL" id="STL76283.1"/>
    </source>
</evidence>
<dbReference type="Gene3D" id="3.90.550.10">
    <property type="entry name" value="Spore Coat Polysaccharide Biosynthesis Protein SpsA, Chain A"/>
    <property type="match status" value="1"/>
</dbReference>
<protein>
    <submittedName>
        <fullName evidence="2">Beta1,3-glucosyltransferase WaaV</fullName>
    </submittedName>
</protein>
<dbReference type="SUPFAM" id="SSF53448">
    <property type="entry name" value="Nucleotide-diphospho-sugar transferases"/>
    <property type="match status" value="1"/>
</dbReference>
<dbReference type="InterPro" id="IPR029044">
    <property type="entry name" value="Nucleotide-diphossugar_trans"/>
</dbReference>
<gene>
    <name evidence="2" type="primary">spsA</name>
    <name evidence="2" type="ORF">NCTC10429_00631</name>
</gene>
<feature type="domain" description="Glycosyltransferase 2-like" evidence="1">
    <location>
        <begin position="9"/>
        <end position="60"/>
    </location>
</feature>
<reference evidence="2 3" key="1">
    <citation type="submission" date="2018-06" db="EMBL/GenBank/DDBJ databases">
        <authorList>
            <consortium name="Pathogen Informatics"/>
            <person name="Doyle S."/>
        </authorList>
    </citation>
    <scope>NUCLEOTIDE SEQUENCE [LARGE SCALE GENOMIC DNA]</scope>
    <source>
        <strain evidence="2 3">NCTC10429</strain>
    </source>
</reference>
<dbReference type="Proteomes" id="UP000254088">
    <property type="component" value="Unassembled WGS sequence"/>
</dbReference>
<dbReference type="CDD" id="cd00761">
    <property type="entry name" value="Glyco_tranf_GTA_type"/>
    <property type="match status" value="1"/>
</dbReference>
<dbReference type="AlphaFoldDB" id="A0A377BTD6"/>
<accession>A0A377BTD6</accession>
<proteinExistence type="predicted"/>
<dbReference type="PANTHER" id="PTHR22916">
    <property type="entry name" value="GLYCOSYLTRANSFERASE"/>
    <property type="match status" value="1"/>
</dbReference>
<sequence>MSNDYPLVSIIIPTYNSSDYITETLTKLEKQTYPNFEIVMFNDGSKDNTSNVLREYGLNPLSINYYQ</sequence>
<dbReference type="GO" id="GO:0016758">
    <property type="term" value="F:hexosyltransferase activity"/>
    <property type="evidence" value="ECO:0007669"/>
    <property type="project" value="UniProtKB-ARBA"/>
</dbReference>
<dbReference type="Pfam" id="PF00535">
    <property type="entry name" value="Glycos_transf_2"/>
    <property type="match status" value="1"/>
</dbReference>
<dbReference type="InterPro" id="IPR001173">
    <property type="entry name" value="Glyco_trans_2-like"/>
</dbReference>
<keyword evidence="2" id="KW-0808">Transferase</keyword>
<evidence type="ECO:0000259" key="1">
    <source>
        <dbReference type="Pfam" id="PF00535"/>
    </source>
</evidence>
<dbReference type="EMBL" id="UGEX01000001">
    <property type="protein sequence ID" value="STL76283.1"/>
    <property type="molecule type" value="Genomic_DNA"/>
</dbReference>